<comment type="similarity">
    <text evidence="2">Belongs to the TMEM86 family.</text>
</comment>
<dbReference type="AlphaFoldDB" id="A0A9W6IPB3"/>
<dbReference type="Proteomes" id="UP001143486">
    <property type="component" value="Unassembled WGS sequence"/>
</dbReference>
<evidence type="ECO:0000256" key="3">
    <source>
        <dbReference type="ARBA" id="ARBA00022692"/>
    </source>
</evidence>
<sequence>MTSTLRTLAGDRRSQIVLILSALFALTYLFDDFGLSAPYPADVAIKAAGIVLLAVFALIHGHRILALGLFLGSLGDIFLALEPAQLPLGIAAFGLGHLVYIFLFARIRLEDGGRGGWSRIAALALAGYGVVMLAWLQPYFGDLQLPASIYNGIILVMTVLAVIGRVPPLATAGALLFLVSDSVLAVRLFTGYLEWAGPVVWVTYYLGQAGIALGLALDGKSARADPN</sequence>
<dbReference type="PANTHER" id="PTHR31885">
    <property type="entry name" value="GH04784P"/>
    <property type="match status" value="1"/>
</dbReference>
<name>A0A9W6IPB3_9PROT</name>
<protein>
    <recommendedName>
        <fullName evidence="9">Lysoplasmalogenase</fullName>
    </recommendedName>
</protein>
<dbReference type="InterPro" id="IPR012506">
    <property type="entry name" value="TMEM86B-like"/>
</dbReference>
<reference evidence="7" key="2">
    <citation type="submission" date="2023-01" db="EMBL/GenBank/DDBJ databases">
        <authorList>
            <person name="Sun Q."/>
            <person name="Evtushenko L."/>
        </authorList>
    </citation>
    <scope>NUCLEOTIDE SEQUENCE</scope>
    <source>
        <strain evidence="7">VKM B-1513</strain>
    </source>
</reference>
<feature type="transmembrane region" description="Helical" evidence="6">
    <location>
        <begin position="16"/>
        <end position="37"/>
    </location>
</feature>
<organism evidence="7 8">
    <name type="scientific">Maricaulis virginensis</name>
    <dbReference type="NCBI Taxonomy" id="144022"/>
    <lineage>
        <taxon>Bacteria</taxon>
        <taxon>Pseudomonadati</taxon>
        <taxon>Pseudomonadota</taxon>
        <taxon>Alphaproteobacteria</taxon>
        <taxon>Maricaulales</taxon>
        <taxon>Maricaulaceae</taxon>
        <taxon>Maricaulis</taxon>
    </lineage>
</organism>
<dbReference type="PANTHER" id="PTHR31885:SF6">
    <property type="entry name" value="GH04784P"/>
    <property type="match status" value="1"/>
</dbReference>
<comment type="caution">
    <text evidence="7">The sequence shown here is derived from an EMBL/GenBank/DDBJ whole genome shotgun (WGS) entry which is preliminary data.</text>
</comment>
<dbReference type="GO" id="GO:0016787">
    <property type="term" value="F:hydrolase activity"/>
    <property type="evidence" value="ECO:0007669"/>
    <property type="project" value="TreeGrafter"/>
</dbReference>
<proteinExistence type="inferred from homology"/>
<comment type="subcellular location">
    <subcellularLocation>
        <location evidence="1">Membrane</location>
        <topology evidence="1">Multi-pass membrane protein</topology>
    </subcellularLocation>
</comment>
<evidence type="ECO:0000256" key="4">
    <source>
        <dbReference type="ARBA" id="ARBA00022989"/>
    </source>
</evidence>
<keyword evidence="5 6" id="KW-0472">Membrane</keyword>
<accession>A0A9W6IPB3</accession>
<feature type="transmembrane region" description="Helical" evidence="6">
    <location>
        <begin position="148"/>
        <end position="166"/>
    </location>
</feature>
<dbReference type="GO" id="GO:0016020">
    <property type="term" value="C:membrane"/>
    <property type="evidence" value="ECO:0007669"/>
    <property type="project" value="UniProtKB-SubCell"/>
</dbReference>
<evidence type="ECO:0000256" key="6">
    <source>
        <dbReference type="SAM" id="Phobius"/>
    </source>
</evidence>
<evidence type="ECO:0000313" key="8">
    <source>
        <dbReference type="Proteomes" id="UP001143486"/>
    </source>
</evidence>
<dbReference type="EMBL" id="BSFE01000013">
    <property type="protein sequence ID" value="GLK53738.1"/>
    <property type="molecule type" value="Genomic_DNA"/>
</dbReference>
<feature type="transmembrane region" description="Helical" evidence="6">
    <location>
        <begin position="173"/>
        <end position="193"/>
    </location>
</feature>
<gene>
    <name evidence="7" type="ORF">GCM10017621_32460</name>
</gene>
<evidence type="ECO:0008006" key="9">
    <source>
        <dbReference type="Google" id="ProtNLM"/>
    </source>
</evidence>
<evidence type="ECO:0000256" key="2">
    <source>
        <dbReference type="ARBA" id="ARBA00007375"/>
    </source>
</evidence>
<keyword evidence="4 6" id="KW-1133">Transmembrane helix</keyword>
<feature type="transmembrane region" description="Helical" evidence="6">
    <location>
        <begin position="117"/>
        <end position="136"/>
    </location>
</feature>
<dbReference type="RefSeq" id="WP_271188079.1">
    <property type="nucleotide sequence ID" value="NZ_BSFE01000013.1"/>
</dbReference>
<feature type="transmembrane region" description="Helical" evidence="6">
    <location>
        <begin position="87"/>
        <end position="105"/>
    </location>
</feature>
<evidence type="ECO:0000256" key="1">
    <source>
        <dbReference type="ARBA" id="ARBA00004141"/>
    </source>
</evidence>
<keyword evidence="3 6" id="KW-0812">Transmembrane</keyword>
<keyword evidence="8" id="KW-1185">Reference proteome</keyword>
<feature type="transmembrane region" description="Helical" evidence="6">
    <location>
        <begin position="199"/>
        <end position="217"/>
    </location>
</feature>
<dbReference type="Pfam" id="PF07947">
    <property type="entry name" value="YhhN"/>
    <property type="match status" value="1"/>
</dbReference>
<evidence type="ECO:0000256" key="5">
    <source>
        <dbReference type="ARBA" id="ARBA00023136"/>
    </source>
</evidence>
<evidence type="ECO:0000313" key="7">
    <source>
        <dbReference type="EMBL" id="GLK53738.1"/>
    </source>
</evidence>
<reference evidence="7" key="1">
    <citation type="journal article" date="2014" name="Int. J. Syst. Evol. Microbiol.">
        <title>Complete genome sequence of Corynebacterium casei LMG S-19264T (=DSM 44701T), isolated from a smear-ripened cheese.</title>
        <authorList>
            <consortium name="US DOE Joint Genome Institute (JGI-PGF)"/>
            <person name="Walter F."/>
            <person name="Albersmeier A."/>
            <person name="Kalinowski J."/>
            <person name="Ruckert C."/>
        </authorList>
    </citation>
    <scope>NUCLEOTIDE SEQUENCE</scope>
    <source>
        <strain evidence="7">VKM B-1513</strain>
    </source>
</reference>